<dbReference type="GO" id="GO:0042907">
    <property type="term" value="F:xanthine transmembrane transporter activity"/>
    <property type="evidence" value="ECO:0007669"/>
    <property type="project" value="TreeGrafter"/>
</dbReference>
<evidence type="ECO:0000256" key="3">
    <source>
        <dbReference type="ARBA" id="ARBA00022448"/>
    </source>
</evidence>
<evidence type="ECO:0000256" key="7">
    <source>
        <dbReference type="SAM" id="Phobius"/>
    </source>
</evidence>
<dbReference type="EMBL" id="ASSJ01000052">
    <property type="protein sequence ID" value="ERN41238.1"/>
    <property type="molecule type" value="Genomic_DNA"/>
</dbReference>
<dbReference type="InterPro" id="IPR006042">
    <property type="entry name" value="Xan_ur_permease"/>
</dbReference>
<sequence>MSDEQQHLPDSKTQNEVRNVIDATAYQFRFKDIALGAQMLFVAFGALVLVPILAGLDPNVSLFTAGLGTILFQLVTGGKVPVFLASSFAFIAPIQLGTQQFGVAETLSGLAAAGLLYLALSLAIFLRGPQFLTELLPPIVTGPVIMVIGLSLSPIAVEMASQTGDSYSEGAALGVAAASLSATIMTALLGRGRVRLVSILIGIAAGYLVAMPLGMVDFSEISTASWFAWPDFTRPKLHWPSIAFILPVAIAPAIEHFGDILAIGAVAKKDYLNDPGVHRTLLGDGLATTLAACLGGPPNTTYSEVTAAVALTRSFNPAIMTWAAIAAIALAFFGKLGAILRTVPVPAMGGILVVLFGTIVVIGIDSLVRAGEDLTRPRNLSIVAVILVFGVGGLTLKTGTFALEGIGLCGVAGLLLNWILPHPTDDENSYEA</sequence>
<evidence type="ECO:0000256" key="1">
    <source>
        <dbReference type="ARBA" id="ARBA00004141"/>
    </source>
</evidence>
<evidence type="ECO:0000256" key="2">
    <source>
        <dbReference type="ARBA" id="ARBA00008821"/>
    </source>
</evidence>
<gene>
    <name evidence="8" type="ORF">KR51_00022150</name>
</gene>
<dbReference type="RefSeq" id="WP_022607327.1">
    <property type="nucleotide sequence ID" value="NZ_ASSJ01000052.1"/>
</dbReference>
<feature type="transmembrane region" description="Helical" evidence="7">
    <location>
        <begin position="380"/>
        <end position="396"/>
    </location>
</feature>
<dbReference type="eggNOG" id="COG2233">
    <property type="taxonomic scope" value="Bacteria"/>
</dbReference>
<dbReference type="InParanoid" id="U5D9G8"/>
<dbReference type="InterPro" id="IPR006043">
    <property type="entry name" value="NCS2"/>
</dbReference>
<dbReference type="Proteomes" id="UP000016960">
    <property type="component" value="Unassembled WGS sequence"/>
</dbReference>
<evidence type="ECO:0000256" key="5">
    <source>
        <dbReference type="ARBA" id="ARBA00022989"/>
    </source>
</evidence>
<dbReference type="PANTHER" id="PTHR42810">
    <property type="entry name" value="PURINE PERMEASE C1399.01C-RELATED"/>
    <property type="match status" value="1"/>
</dbReference>
<keyword evidence="5 7" id="KW-1133">Transmembrane helix</keyword>
<feature type="transmembrane region" description="Helical" evidence="7">
    <location>
        <begin position="402"/>
        <end position="420"/>
    </location>
</feature>
<feature type="transmembrane region" description="Helical" evidence="7">
    <location>
        <begin position="169"/>
        <end position="189"/>
    </location>
</feature>
<keyword evidence="4 7" id="KW-0812">Transmembrane</keyword>
<keyword evidence="9" id="KW-1185">Reference proteome</keyword>
<evidence type="ECO:0000256" key="4">
    <source>
        <dbReference type="ARBA" id="ARBA00022692"/>
    </source>
</evidence>
<feature type="transmembrane region" description="Helical" evidence="7">
    <location>
        <begin position="196"/>
        <end position="216"/>
    </location>
</feature>
<dbReference type="NCBIfam" id="TIGR00801">
    <property type="entry name" value="ncs2"/>
    <property type="match status" value="1"/>
</dbReference>
<keyword evidence="6 7" id="KW-0472">Membrane</keyword>
<comment type="similarity">
    <text evidence="2">Belongs to the nucleobase:cation symporter-2 (NCS2) (TC 2.A.40) family.</text>
</comment>
<dbReference type="Pfam" id="PF00860">
    <property type="entry name" value="Xan_ur_permease"/>
    <property type="match status" value="1"/>
</dbReference>
<feature type="transmembrane region" description="Helical" evidence="7">
    <location>
        <begin position="107"/>
        <end position="126"/>
    </location>
</feature>
<accession>U5D9G8</accession>
<dbReference type="OrthoDB" id="9805749at2"/>
<feature type="transmembrane region" description="Helical" evidence="7">
    <location>
        <begin position="138"/>
        <end position="157"/>
    </location>
</feature>
<dbReference type="PATRIC" id="fig|582515.4.peg.2493"/>
<proteinExistence type="inferred from homology"/>
<feature type="transmembrane region" description="Helical" evidence="7">
    <location>
        <begin position="236"/>
        <end position="254"/>
    </location>
</feature>
<protein>
    <submittedName>
        <fullName evidence="8">Uracil-xanthine permease</fullName>
    </submittedName>
</protein>
<evidence type="ECO:0000313" key="8">
    <source>
        <dbReference type="EMBL" id="ERN41238.1"/>
    </source>
</evidence>
<evidence type="ECO:0000313" key="9">
    <source>
        <dbReference type="Proteomes" id="UP000016960"/>
    </source>
</evidence>
<comment type="caution">
    <text evidence="8">The sequence shown here is derived from an EMBL/GenBank/DDBJ whole genome shotgun (WGS) entry which is preliminary data.</text>
</comment>
<evidence type="ECO:0000256" key="6">
    <source>
        <dbReference type="ARBA" id="ARBA00023136"/>
    </source>
</evidence>
<reference evidence="8 9" key="1">
    <citation type="submission" date="2013-05" db="EMBL/GenBank/DDBJ databases">
        <title>Draft genome sequence of Rubidibacter lacunae KORDI 51-2.</title>
        <authorList>
            <person name="Choi D.H."/>
            <person name="Noh J.H."/>
            <person name="Kwon K.-K."/>
            <person name="Lee J.-H."/>
            <person name="Ryu J.-Y."/>
        </authorList>
    </citation>
    <scope>NUCLEOTIDE SEQUENCE [LARGE SCALE GENOMIC DNA]</scope>
    <source>
        <strain evidence="8 9">KORDI 51-2</strain>
    </source>
</reference>
<dbReference type="GO" id="GO:0005886">
    <property type="term" value="C:plasma membrane"/>
    <property type="evidence" value="ECO:0007669"/>
    <property type="project" value="TreeGrafter"/>
</dbReference>
<dbReference type="PANTHER" id="PTHR42810:SF2">
    <property type="entry name" value="PURINE PERMEASE C1399.01C-RELATED"/>
    <property type="match status" value="1"/>
</dbReference>
<dbReference type="FunCoup" id="U5D9G8">
    <property type="interactions" value="26"/>
</dbReference>
<keyword evidence="3" id="KW-0813">Transport</keyword>
<feature type="transmembrane region" description="Helical" evidence="7">
    <location>
        <begin position="33"/>
        <end position="54"/>
    </location>
</feature>
<dbReference type="AlphaFoldDB" id="U5D9G8"/>
<feature type="transmembrane region" description="Helical" evidence="7">
    <location>
        <begin position="319"/>
        <end position="340"/>
    </location>
</feature>
<name>U5D9G8_9CHRO</name>
<feature type="transmembrane region" description="Helical" evidence="7">
    <location>
        <begin position="346"/>
        <end position="368"/>
    </location>
</feature>
<comment type="subcellular location">
    <subcellularLocation>
        <location evidence="1">Membrane</location>
        <topology evidence="1">Multi-pass membrane protein</topology>
    </subcellularLocation>
</comment>
<organism evidence="8 9">
    <name type="scientific">Rubidibacter lacunae KORDI 51-2</name>
    <dbReference type="NCBI Taxonomy" id="582515"/>
    <lineage>
        <taxon>Bacteria</taxon>
        <taxon>Bacillati</taxon>
        <taxon>Cyanobacteriota</taxon>
        <taxon>Cyanophyceae</taxon>
        <taxon>Oscillatoriophycideae</taxon>
        <taxon>Chroococcales</taxon>
        <taxon>Aphanothecaceae</taxon>
        <taxon>Rubidibacter</taxon>
    </lineage>
</organism>
<dbReference type="STRING" id="582515.KR51_00022150"/>